<evidence type="ECO:0000313" key="7">
    <source>
        <dbReference type="Proteomes" id="UP000250140"/>
    </source>
</evidence>
<evidence type="ECO:0000259" key="4">
    <source>
        <dbReference type="Pfam" id="PF08389"/>
    </source>
</evidence>
<dbReference type="Pfam" id="PF08389">
    <property type="entry name" value="Xpo1"/>
    <property type="match status" value="1"/>
</dbReference>
<evidence type="ECO:0000259" key="5">
    <source>
        <dbReference type="Pfam" id="PF19273"/>
    </source>
</evidence>
<dbReference type="Pfam" id="PF19273">
    <property type="entry name" value="Exportin-5"/>
    <property type="match status" value="1"/>
</dbReference>
<dbReference type="GO" id="GO:0005737">
    <property type="term" value="C:cytoplasm"/>
    <property type="evidence" value="ECO:0007669"/>
    <property type="project" value="TreeGrafter"/>
</dbReference>
<dbReference type="Proteomes" id="UP000250140">
    <property type="component" value="Unassembled WGS sequence"/>
</dbReference>
<name>A0A8E2FCG0_9PEZI</name>
<dbReference type="OrthoDB" id="2215036at2759"/>
<dbReference type="GO" id="GO:0006611">
    <property type="term" value="P:protein export from nucleus"/>
    <property type="evidence" value="ECO:0007669"/>
    <property type="project" value="InterPro"/>
</dbReference>
<dbReference type="InterPro" id="IPR016024">
    <property type="entry name" value="ARM-type_fold"/>
</dbReference>
<organism evidence="6 7">
    <name type="scientific">Glonium stellatum</name>
    <dbReference type="NCBI Taxonomy" id="574774"/>
    <lineage>
        <taxon>Eukaryota</taxon>
        <taxon>Fungi</taxon>
        <taxon>Dikarya</taxon>
        <taxon>Ascomycota</taxon>
        <taxon>Pezizomycotina</taxon>
        <taxon>Dothideomycetes</taxon>
        <taxon>Pleosporomycetidae</taxon>
        <taxon>Gloniales</taxon>
        <taxon>Gloniaceae</taxon>
        <taxon>Glonium</taxon>
    </lineage>
</organism>
<dbReference type="GO" id="GO:0008033">
    <property type="term" value="P:tRNA processing"/>
    <property type="evidence" value="ECO:0007669"/>
    <property type="project" value="UniProtKB-KW"/>
</dbReference>
<dbReference type="PANTHER" id="PTHR11223:SF3">
    <property type="entry name" value="EXPORTIN-5"/>
    <property type="match status" value="1"/>
</dbReference>
<protein>
    <submittedName>
        <fullName evidence="6">ARM repeat-containing protein</fullName>
    </submittedName>
</protein>
<feature type="domain" description="Exportin-5 C-terminal" evidence="5">
    <location>
        <begin position="348"/>
        <end position="1185"/>
    </location>
</feature>
<dbReference type="GO" id="GO:0006405">
    <property type="term" value="P:RNA export from nucleus"/>
    <property type="evidence" value="ECO:0007669"/>
    <property type="project" value="TreeGrafter"/>
</dbReference>
<dbReference type="InterPro" id="IPR045065">
    <property type="entry name" value="XPO1/5"/>
</dbReference>
<dbReference type="Gene3D" id="1.25.10.10">
    <property type="entry name" value="Leucine-rich Repeat Variant"/>
    <property type="match status" value="1"/>
</dbReference>
<evidence type="ECO:0000256" key="1">
    <source>
        <dbReference type="ARBA" id="ARBA00022694"/>
    </source>
</evidence>
<sequence length="1228" mass="139465">MDSGSKTPPQPITNGGSVEHGETQHDLSQVLQALEAIYDPHSSNETRKHASAYLENARRLPEAPAHGFNLALNKAQPPPLRHYGLSMLEYSIKYGWEDYTIEQGEALRHYVIQLAQNISEEDPVYLRNKVAQLWTEIAKRTWGAEWRDMDEQLVQLWGTSLHHQAVVLYILETLSEEIFNREDVTAGLRGNDLGRACVEIFLSAAVLKWHLPTRDKGPNYRCGEEGWLKRLCDLLDWCLSNDYEKDERIRTCAIKILNTLRAAMTWVIPKAITATDCIEHVCKALAVPVVSLQQASVEVLHAIYSRPHLQDDEFVDLVCPMFTPGSVSLLREVYRWTLADMNIHDLNEQKYTLCKKLSELSSNLGNFIEQKPQLIPEGSDLPGMFNLLFDMLRNPSLVVSIPILHSWTKLLRSRIVRDSDTVTQLIGGLLETCCSRLIRYEALPEDTDDPTMLFLNEDVDTVPERHAFLGNYRRYCVDVVEVIVRRTPVEAIHHILGQAENLFQTLYTDQPPFQAHNFAKYSTPVLRVDAQITVIDAALKGYLKWLSTHGSDPQKDEHDRSTMQDSFERWCSKVLHTKFEDPEIAKKIIQLMVAFSTKALPDRAGFALSLLEYILGAALPDNPNLPQYSDAVKDLERTCSVEVQKLAMAFPDQFMAVYNDLERKINNVLSTQTTDDRQRMAFSAFLLIIVHRSTTLDRATQEARMREMLITVKEAWQNEDFTKSLASFQSFCDMLAMGRLPDFFSAHNFQGVQDWSSQPLDNEGQVMQASILERSQQLPLRLTKTLLAASTEKLRDGSQEFETACVLWAEAIPTILPNLLQLVSHAQAFNNLDNWSHLPEELQQVVKRVLTDRFWQAGISTESRDDFFARVSGSKSTYEGFASTVRGTVRQIRETCYFILYALTRFRDFFYGIPDLPVPLSQALFGNAHALSAHHLSVLLSVSTQLIEGCPANLRAHFLPPMISGLFGELDRKITLEWDAINRQISESGDNENLSDEMKTESILRQLTYSAVSLVSALLDYQQHPDSPRNAQSRGEQSLWKFIIETPQVLEHILMFCKNTIRVRDTRCVALVVRVLRSTLVRFQEKSPIRDFYCIDILQAAITSLHEPYFVDVQKDLAGLIAAIIHLDEDIPRSIIMSLPGMPDKAYRVDRKLAVLRGANQSERMQRSIVLDLLSSVRGVSIHEQGKIERAKPKKKTAMQEQYMSVDEQPTIVRGTSPGLSGVADMFS</sequence>
<gene>
    <name evidence="6" type="ORF">AOQ84DRAFT_281846</name>
</gene>
<feature type="compositionally biased region" description="Polar residues" evidence="3">
    <location>
        <begin position="1"/>
        <end position="16"/>
    </location>
</feature>
<evidence type="ECO:0000313" key="6">
    <source>
        <dbReference type="EMBL" id="OCL14081.1"/>
    </source>
</evidence>
<feature type="domain" description="Exportin-1/Importin-beta-like" evidence="4">
    <location>
        <begin position="124"/>
        <end position="180"/>
    </location>
</feature>
<proteinExistence type="predicted"/>
<dbReference type="EMBL" id="KV748623">
    <property type="protein sequence ID" value="OCL14081.1"/>
    <property type="molecule type" value="Genomic_DNA"/>
</dbReference>
<dbReference type="GO" id="GO:0005049">
    <property type="term" value="F:nuclear export signal receptor activity"/>
    <property type="evidence" value="ECO:0007669"/>
    <property type="project" value="InterPro"/>
</dbReference>
<dbReference type="InterPro" id="IPR013598">
    <property type="entry name" value="Exportin-1/Importin-b-like"/>
</dbReference>
<dbReference type="PANTHER" id="PTHR11223">
    <property type="entry name" value="EXPORTIN 1/5"/>
    <property type="match status" value="1"/>
</dbReference>
<keyword evidence="7" id="KW-1185">Reference proteome</keyword>
<dbReference type="AlphaFoldDB" id="A0A8E2FCG0"/>
<dbReference type="GO" id="GO:0005634">
    <property type="term" value="C:nucleus"/>
    <property type="evidence" value="ECO:0007669"/>
    <property type="project" value="TreeGrafter"/>
</dbReference>
<dbReference type="SUPFAM" id="SSF48371">
    <property type="entry name" value="ARM repeat"/>
    <property type="match status" value="1"/>
</dbReference>
<keyword evidence="1" id="KW-0819">tRNA processing</keyword>
<evidence type="ECO:0000256" key="3">
    <source>
        <dbReference type="SAM" id="MobiDB-lite"/>
    </source>
</evidence>
<dbReference type="GO" id="GO:0003723">
    <property type="term" value="F:RNA binding"/>
    <property type="evidence" value="ECO:0007669"/>
    <property type="project" value="TreeGrafter"/>
</dbReference>
<feature type="region of interest" description="Disordered" evidence="3">
    <location>
        <begin position="1"/>
        <end position="25"/>
    </location>
</feature>
<dbReference type="GO" id="GO:0042565">
    <property type="term" value="C:RNA nuclear export complex"/>
    <property type="evidence" value="ECO:0007669"/>
    <property type="project" value="TreeGrafter"/>
</dbReference>
<evidence type="ECO:0000256" key="2">
    <source>
        <dbReference type="ARBA" id="ARBA00025147"/>
    </source>
</evidence>
<dbReference type="InterPro" id="IPR045478">
    <property type="entry name" value="Exportin-5_C"/>
</dbReference>
<comment type="function">
    <text evidence="2">tRNA nucleus export receptor which facilitates tRNA translocation across the nuclear pore complex. Involved in pre-tRNA splicing, probably by affecting the interaction of pre-tRNA with splicing endonuclease.</text>
</comment>
<dbReference type="InterPro" id="IPR011989">
    <property type="entry name" value="ARM-like"/>
</dbReference>
<accession>A0A8E2FCG0</accession>
<reference evidence="6 7" key="1">
    <citation type="journal article" date="2016" name="Nat. Commun.">
        <title>Ectomycorrhizal ecology is imprinted in the genome of the dominant symbiotic fungus Cenococcum geophilum.</title>
        <authorList>
            <consortium name="DOE Joint Genome Institute"/>
            <person name="Peter M."/>
            <person name="Kohler A."/>
            <person name="Ohm R.A."/>
            <person name="Kuo A."/>
            <person name="Krutzmann J."/>
            <person name="Morin E."/>
            <person name="Arend M."/>
            <person name="Barry K.W."/>
            <person name="Binder M."/>
            <person name="Choi C."/>
            <person name="Clum A."/>
            <person name="Copeland A."/>
            <person name="Grisel N."/>
            <person name="Haridas S."/>
            <person name="Kipfer T."/>
            <person name="LaButti K."/>
            <person name="Lindquist E."/>
            <person name="Lipzen A."/>
            <person name="Maire R."/>
            <person name="Meier B."/>
            <person name="Mihaltcheva S."/>
            <person name="Molinier V."/>
            <person name="Murat C."/>
            <person name="Poggeler S."/>
            <person name="Quandt C.A."/>
            <person name="Sperisen C."/>
            <person name="Tritt A."/>
            <person name="Tisserant E."/>
            <person name="Crous P.W."/>
            <person name="Henrissat B."/>
            <person name="Nehls U."/>
            <person name="Egli S."/>
            <person name="Spatafora J.W."/>
            <person name="Grigoriev I.V."/>
            <person name="Martin F.M."/>
        </authorList>
    </citation>
    <scope>NUCLEOTIDE SEQUENCE [LARGE SCALE GENOMIC DNA]</scope>
    <source>
        <strain evidence="6 7">CBS 207.34</strain>
    </source>
</reference>